<sequence length="476" mass="52077">MAKDTAPTSAIGHPGGFKPVWRPGIAGNIFEVDPFEGTPELMWPQSVMVYDQMRRTDGQIGGTLRAMTLPILSANWDFDTEGVRPEVVNLCRSELGIVKAGESRRRRRRQGINWIEHLRSALLSVSYGHMPFEQVYEVGPPNPGQVDIDLEEVVHLRKLDPRPPRTLTEIRVAADGGLAGISQPPIEISPGKYKERFIPVSQLVMYCMDREGADWTGNSILRQVYKNWFIKDMLIRLSAQIVERNGMGVPVMSFDENVEGASRVEAERAVQDFRSGATAGLVKPVGTTFELVGVTGSTVDPIPLINLHDQAIAKGALAMFMDLGHDSGARSLGDTFVDFFTDSLQAVADSIAETATEHIVRDLVEWNYGPDEPYPVLTPGELKNNKNVTAQTLSTLTQAGIITPDGKLEKHVRTTLNLPEVDPATARPKDAAAPAGKPGAEASTVLPLSEGASDMDRMDQLMTRWAELKRAHGHGS</sequence>
<evidence type="ECO:0000313" key="3">
    <source>
        <dbReference type="Proteomes" id="UP000031071"/>
    </source>
</evidence>
<evidence type="ECO:0000313" key="2">
    <source>
        <dbReference type="EMBL" id="AIZ01690.1"/>
    </source>
</evidence>
<proteinExistence type="predicted"/>
<feature type="compositionally biased region" description="Low complexity" evidence="1">
    <location>
        <begin position="422"/>
        <end position="442"/>
    </location>
</feature>
<dbReference type="RefSeq" id="YP_009126036.1">
    <property type="nucleotide sequence ID" value="NC_026606.1"/>
</dbReference>
<dbReference type="KEGG" id="vg:23680843"/>
<dbReference type="InterPro" id="IPR009279">
    <property type="entry name" value="Portal_Mu"/>
</dbReference>
<organism evidence="2 3">
    <name type="scientific">Arthrobacter phage vB_ArtM-ArV1</name>
    <dbReference type="NCBI Taxonomy" id="1566993"/>
    <lineage>
        <taxon>Viruses</taxon>
        <taxon>Duplodnaviria</taxon>
        <taxon>Heunggongvirae</taxon>
        <taxon>Uroviricota</taxon>
        <taxon>Caudoviricetes</taxon>
        <taxon>Klausavirus</taxon>
        <taxon>Klausavirus ArV1</taxon>
    </lineage>
</organism>
<evidence type="ECO:0000256" key="1">
    <source>
        <dbReference type="SAM" id="MobiDB-lite"/>
    </source>
</evidence>
<name>A0A0A7HE33_9CAUD</name>
<accession>A0A0A7HE33</accession>
<keyword evidence="3" id="KW-1185">Reference proteome</keyword>
<reference evidence="2 3" key="1">
    <citation type="submission" date="2014-10" db="EMBL/GenBank/DDBJ databases">
        <title>Genome of vB_ArtM-ArV1 - first myovirus infecting Arthrobacter sp.</title>
        <authorList>
            <person name="Simoliunas E."/>
            <person name="Kaliniene L."/>
            <person name="Stasilo M."/>
            <person name="Meskys R."/>
        </authorList>
    </citation>
    <scope>NUCLEOTIDE SEQUENCE [LARGE SCALE GENOMIC DNA]</scope>
</reference>
<dbReference type="OrthoDB" id="2975at10239"/>
<dbReference type="Proteomes" id="UP000031071">
    <property type="component" value="Segment"/>
</dbReference>
<gene>
    <name evidence="2" type="ORF">ArV1_002</name>
</gene>
<feature type="region of interest" description="Disordered" evidence="1">
    <location>
        <begin position="418"/>
        <end position="454"/>
    </location>
</feature>
<dbReference type="EMBL" id="KM879463">
    <property type="protein sequence ID" value="AIZ01690.1"/>
    <property type="molecule type" value="Genomic_DNA"/>
</dbReference>
<protein>
    <submittedName>
        <fullName evidence="2">Portal protein</fullName>
    </submittedName>
</protein>
<dbReference type="Pfam" id="PF06074">
    <property type="entry name" value="Portal_Mu"/>
    <property type="match status" value="1"/>
</dbReference>
<dbReference type="GeneID" id="23680843"/>